<evidence type="ECO:0000259" key="7">
    <source>
        <dbReference type="PROSITE" id="PS00028"/>
    </source>
</evidence>
<feature type="binding site" evidence="5">
    <location>
        <position position="296"/>
    </location>
    <ligand>
        <name>Mg(2+)</name>
        <dbReference type="ChEBI" id="CHEBI:18420"/>
    </ligand>
</feature>
<evidence type="ECO:0000313" key="9">
    <source>
        <dbReference type="Proteomes" id="UP000292702"/>
    </source>
</evidence>
<feature type="region of interest" description="Disordered" evidence="6">
    <location>
        <begin position="1"/>
        <end position="28"/>
    </location>
</feature>
<feature type="binding site" evidence="5">
    <location>
        <position position="105"/>
    </location>
    <ligand>
        <name>Mg(2+)</name>
        <dbReference type="ChEBI" id="CHEBI:18420"/>
    </ligand>
</feature>
<dbReference type="EMBL" id="RWJN01000210">
    <property type="protein sequence ID" value="TCD64876.1"/>
    <property type="molecule type" value="Genomic_DNA"/>
</dbReference>
<evidence type="ECO:0000256" key="4">
    <source>
        <dbReference type="PIRSR" id="PIRSR601019-1"/>
    </source>
</evidence>
<dbReference type="PANTHER" id="PTHR10218:SF360">
    <property type="entry name" value="GUANINE NUCLEOTIDE-BINDING PROTEIN SUBUNIT ALPHA HOMOLOG"/>
    <property type="match status" value="1"/>
</dbReference>
<feature type="compositionally biased region" description="Basic and acidic residues" evidence="6">
    <location>
        <begin position="497"/>
        <end position="518"/>
    </location>
</feature>
<protein>
    <recommendedName>
        <fullName evidence="7">C2H2-type domain-containing protein</fullName>
    </recommendedName>
</protein>
<gene>
    <name evidence="8" type="ORF">EIP91_003542</name>
</gene>
<dbReference type="SUPFAM" id="SSF52540">
    <property type="entry name" value="P-loop containing nucleoside triphosphate hydrolases"/>
    <property type="match status" value="1"/>
</dbReference>
<proteinExistence type="predicted"/>
<dbReference type="Pfam" id="PF00503">
    <property type="entry name" value="G-alpha"/>
    <property type="match status" value="1"/>
</dbReference>
<name>A0A4R0RCX0_9APHY</name>
<evidence type="ECO:0000313" key="8">
    <source>
        <dbReference type="EMBL" id="TCD64876.1"/>
    </source>
</evidence>
<dbReference type="InterPro" id="IPR001019">
    <property type="entry name" value="Gprotein_alpha_su"/>
</dbReference>
<evidence type="ECO:0000256" key="6">
    <source>
        <dbReference type="SAM" id="MobiDB-lite"/>
    </source>
</evidence>
<organism evidence="8 9">
    <name type="scientific">Steccherinum ochraceum</name>
    <dbReference type="NCBI Taxonomy" id="92696"/>
    <lineage>
        <taxon>Eukaryota</taxon>
        <taxon>Fungi</taxon>
        <taxon>Dikarya</taxon>
        <taxon>Basidiomycota</taxon>
        <taxon>Agaricomycotina</taxon>
        <taxon>Agaricomycetes</taxon>
        <taxon>Polyporales</taxon>
        <taxon>Steccherinaceae</taxon>
        <taxon>Steccherinum</taxon>
    </lineage>
</organism>
<dbReference type="InterPro" id="IPR013087">
    <property type="entry name" value="Znf_C2H2_type"/>
</dbReference>
<dbReference type="GO" id="GO:0003924">
    <property type="term" value="F:GTPase activity"/>
    <property type="evidence" value="ECO:0007669"/>
    <property type="project" value="InterPro"/>
</dbReference>
<dbReference type="Proteomes" id="UP000292702">
    <property type="component" value="Unassembled WGS sequence"/>
</dbReference>
<dbReference type="AlphaFoldDB" id="A0A4R0RCX0"/>
<feature type="binding site" evidence="4">
    <location>
        <position position="448"/>
    </location>
    <ligand>
        <name>GTP</name>
        <dbReference type="ChEBI" id="CHEBI:37565"/>
    </ligand>
</feature>
<dbReference type="Pfam" id="PF12874">
    <property type="entry name" value="zf-met"/>
    <property type="match status" value="1"/>
</dbReference>
<dbReference type="InterPro" id="IPR036236">
    <property type="entry name" value="Znf_C2H2_sf"/>
</dbReference>
<dbReference type="InterPro" id="IPR003604">
    <property type="entry name" value="Matrin/U1-like-C_Znf_C2H2"/>
</dbReference>
<feature type="region of interest" description="Disordered" evidence="6">
    <location>
        <begin position="497"/>
        <end position="539"/>
    </location>
</feature>
<dbReference type="GO" id="GO:0003676">
    <property type="term" value="F:nucleic acid binding"/>
    <property type="evidence" value="ECO:0007669"/>
    <property type="project" value="InterPro"/>
</dbReference>
<dbReference type="Gene3D" id="3.40.50.300">
    <property type="entry name" value="P-loop containing nucleotide triphosphate hydrolases"/>
    <property type="match status" value="2"/>
</dbReference>
<keyword evidence="5" id="KW-0460">Magnesium</keyword>
<dbReference type="PROSITE" id="PS00028">
    <property type="entry name" value="ZINC_FINGER_C2H2_1"/>
    <property type="match status" value="1"/>
</dbReference>
<dbReference type="PANTHER" id="PTHR10218">
    <property type="entry name" value="GTP-BINDING PROTEIN ALPHA SUBUNIT"/>
    <property type="match status" value="1"/>
</dbReference>
<dbReference type="GO" id="GO:0007188">
    <property type="term" value="P:adenylate cyclase-modulating G protein-coupled receptor signaling pathway"/>
    <property type="evidence" value="ECO:0007669"/>
    <property type="project" value="TreeGrafter"/>
</dbReference>
<evidence type="ECO:0000256" key="1">
    <source>
        <dbReference type="ARBA" id="ARBA00022741"/>
    </source>
</evidence>
<evidence type="ECO:0000256" key="5">
    <source>
        <dbReference type="PIRSR" id="PIRSR601019-2"/>
    </source>
</evidence>
<keyword evidence="5" id="KW-0479">Metal-binding</keyword>
<dbReference type="SUPFAM" id="SSF47895">
    <property type="entry name" value="Transducin (alpha subunit), insertion domain"/>
    <property type="match status" value="1"/>
</dbReference>
<sequence>MATNTSRSRWRDTLPSPLPSRTFTKLTNRDKSAHYEMAAFENEWPPPAPKSETSVQRAMRLEEEDLARKKSEQIDACIEEHRVERERRRAQRKVILLGQSHSGKSTLLKSFQLQYAPQAFRAEAEAWRAVIYLNLVHSVNVLLEIVEASSIRTSKAIRHLQISLSPLRQVLTTLSETLALETSRGRRSGDHLDVEVWRARRASGISIHSSAWRSLAKVSDPGSATQDEVENARNIIVACRSDIAALWFNEDVRKCLKDQNVVLDSQAVYFLSQAERISSPEYLPLDDDILRARLETVGIEEHSVVFETVDRGQEWIWYDIEGSKSFRAAWIPYFDDVHDVLFVCSLANFDEPQGDFEMNKFDECLRLWRIICENKLLIDTFLFLFLNKSDLLEEKLRSGTFFGEYVEEYGHRPNDVETVSQYYKDKYVAIHRDFSPRPRLLQVHVICAIDVFVMAEVFEQARQAIHTAHMDSGGGAYGIKANDTEFRKKWDKDEYAEKAKQKDVEERERMQENEERLKQGKKPRKGRREDLPKPTELMKRREGSLELEKNLGKTMVVQNTSGRGPGVPGFFCEACNRTYKDSTGYLDHINGRAHLRALGQTTRIARSTVEQVRARIALLREKTKEASQAKTFDFEQRLAEVRDKEAAIRTERKAQKKAIKEQSRVELVKDVTMQDDDGMSAMMGFSGFGTSKK</sequence>
<dbReference type="STRING" id="92696.A0A4R0RCX0"/>
<evidence type="ECO:0000256" key="3">
    <source>
        <dbReference type="ARBA" id="ARBA00023224"/>
    </source>
</evidence>
<dbReference type="GO" id="GO:0005525">
    <property type="term" value="F:GTP binding"/>
    <property type="evidence" value="ECO:0007669"/>
    <property type="project" value="UniProtKB-KW"/>
</dbReference>
<dbReference type="InterPro" id="IPR027417">
    <property type="entry name" value="P-loop_NTPase"/>
</dbReference>
<dbReference type="InterPro" id="IPR011025">
    <property type="entry name" value="GproteinA_insert"/>
</dbReference>
<keyword evidence="2 4" id="KW-0342">GTP-binding</keyword>
<reference evidence="8 9" key="1">
    <citation type="submission" date="2018-11" db="EMBL/GenBank/DDBJ databases">
        <title>Genome assembly of Steccherinum ochraceum LE-BIN_3174, the white-rot fungus of the Steccherinaceae family (The Residual Polyporoid clade, Polyporales, Basidiomycota).</title>
        <authorList>
            <person name="Fedorova T.V."/>
            <person name="Glazunova O.A."/>
            <person name="Landesman E.O."/>
            <person name="Moiseenko K.V."/>
            <person name="Psurtseva N.V."/>
            <person name="Savinova O.S."/>
            <person name="Shakhova N.V."/>
            <person name="Tyazhelova T.V."/>
            <person name="Vasina D.V."/>
        </authorList>
    </citation>
    <scope>NUCLEOTIDE SEQUENCE [LARGE SCALE GENOMIC DNA]</scope>
    <source>
        <strain evidence="8 9">LE-BIN_3174</strain>
    </source>
</reference>
<dbReference type="GO" id="GO:0001664">
    <property type="term" value="F:G protein-coupled receptor binding"/>
    <property type="evidence" value="ECO:0007669"/>
    <property type="project" value="TreeGrafter"/>
</dbReference>
<dbReference type="PRINTS" id="PR00318">
    <property type="entry name" value="GPROTEINA"/>
</dbReference>
<keyword evidence="9" id="KW-1185">Reference proteome</keyword>
<dbReference type="PROSITE" id="PS51882">
    <property type="entry name" value="G_ALPHA"/>
    <property type="match status" value="1"/>
</dbReference>
<dbReference type="FunFam" id="3.40.50.300:FF:000720">
    <property type="entry name" value="Guanine nucleotide-binding protein G(k) subunit alpha"/>
    <property type="match status" value="1"/>
</dbReference>
<feature type="binding site" evidence="4">
    <location>
        <begin position="387"/>
        <end position="390"/>
    </location>
    <ligand>
        <name>GTP</name>
        <dbReference type="ChEBI" id="CHEBI:37565"/>
    </ligand>
</feature>
<accession>A0A4R0RCX0</accession>
<dbReference type="SUPFAM" id="SSF57667">
    <property type="entry name" value="beta-beta-alpha zinc fingers"/>
    <property type="match status" value="1"/>
</dbReference>
<comment type="caution">
    <text evidence="8">The sequence shown here is derived from an EMBL/GenBank/DDBJ whole genome shotgun (WGS) entry which is preliminary data.</text>
</comment>
<keyword evidence="1 4" id="KW-0547">Nucleotide-binding</keyword>
<feature type="binding site" evidence="4">
    <location>
        <begin position="290"/>
        <end position="296"/>
    </location>
    <ligand>
        <name>GTP</name>
        <dbReference type="ChEBI" id="CHEBI:37565"/>
    </ligand>
</feature>
<evidence type="ECO:0000256" key="2">
    <source>
        <dbReference type="ARBA" id="ARBA00023134"/>
    </source>
</evidence>
<dbReference type="OrthoDB" id="5817230at2759"/>
<keyword evidence="3" id="KW-0807">Transducer</keyword>
<dbReference type="GO" id="GO:0005834">
    <property type="term" value="C:heterotrimeric G-protein complex"/>
    <property type="evidence" value="ECO:0007669"/>
    <property type="project" value="TreeGrafter"/>
</dbReference>
<dbReference type="GO" id="GO:0031683">
    <property type="term" value="F:G-protein beta/gamma-subunit complex binding"/>
    <property type="evidence" value="ECO:0007669"/>
    <property type="project" value="InterPro"/>
</dbReference>
<feature type="domain" description="C2H2-type" evidence="7">
    <location>
        <begin position="572"/>
        <end position="594"/>
    </location>
</feature>
<dbReference type="SMART" id="SM00451">
    <property type="entry name" value="ZnF_U1"/>
    <property type="match status" value="1"/>
</dbReference>
<feature type="compositionally biased region" description="Basic and acidic residues" evidence="6">
    <location>
        <begin position="527"/>
        <end position="539"/>
    </location>
</feature>
<dbReference type="SMART" id="SM00275">
    <property type="entry name" value="G_alpha"/>
    <property type="match status" value="1"/>
</dbReference>
<dbReference type="GO" id="GO:0008270">
    <property type="term" value="F:zinc ion binding"/>
    <property type="evidence" value="ECO:0007669"/>
    <property type="project" value="InterPro"/>
</dbReference>
<dbReference type="GO" id="GO:0005737">
    <property type="term" value="C:cytoplasm"/>
    <property type="evidence" value="ECO:0007669"/>
    <property type="project" value="TreeGrafter"/>
</dbReference>